<proteinExistence type="predicted"/>
<accession>A0ABD7Q3R9</accession>
<dbReference type="EMBL" id="SITJ01000080">
    <property type="protein sequence ID" value="TBL64980.1"/>
    <property type="molecule type" value="Genomic_DNA"/>
</dbReference>
<comment type="caution">
    <text evidence="1">The sequence shown here is derived from an EMBL/GenBank/DDBJ whole genome shotgun (WGS) entry which is preliminary data.</text>
</comment>
<dbReference type="Proteomes" id="UP000291600">
    <property type="component" value="Unassembled WGS sequence"/>
</dbReference>
<gene>
    <name evidence="1" type="ORF">EYY96_21790</name>
</gene>
<dbReference type="AlphaFoldDB" id="A0ABD7Q3R9"/>
<organism evidence="1 2">
    <name type="scientific">Hafnia alvei</name>
    <dbReference type="NCBI Taxonomy" id="569"/>
    <lineage>
        <taxon>Bacteria</taxon>
        <taxon>Pseudomonadati</taxon>
        <taxon>Pseudomonadota</taxon>
        <taxon>Gammaproteobacteria</taxon>
        <taxon>Enterobacterales</taxon>
        <taxon>Hafniaceae</taxon>
        <taxon>Hafnia</taxon>
    </lineage>
</organism>
<sequence length="62" mass="7137">MTIWTGGTSGFKRQIAGGGHVTENLFVLSWLVTAENKKLFPEEFQLPKLSSKLWRRHPICFF</sequence>
<evidence type="ECO:0000313" key="1">
    <source>
        <dbReference type="EMBL" id="TBL64980.1"/>
    </source>
</evidence>
<protein>
    <submittedName>
        <fullName evidence="1">Uncharacterized protein</fullName>
    </submittedName>
</protein>
<name>A0ABD7Q3R9_HAFAL</name>
<reference evidence="1 2" key="1">
    <citation type="submission" date="2019-02" db="EMBL/GenBank/DDBJ databases">
        <title>Comparative genomic analysis of the Hafnia genus genomes.</title>
        <authorList>
            <person name="Zhiqiu Y."/>
            <person name="Chao Y."/>
            <person name="Yuhui D."/>
            <person name="Di H."/>
            <person name="Bin L."/>
        </authorList>
    </citation>
    <scope>NUCLEOTIDE SEQUENCE [LARGE SCALE GENOMIC DNA]</scope>
    <source>
        <strain evidence="1 2">PCM_1210</strain>
    </source>
</reference>
<dbReference type="RefSeq" id="WP_130971718.1">
    <property type="nucleotide sequence ID" value="NZ_SITJ01000080.1"/>
</dbReference>
<evidence type="ECO:0000313" key="2">
    <source>
        <dbReference type="Proteomes" id="UP000291600"/>
    </source>
</evidence>